<reference evidence="1 2" key="1">
    <citation type="journal article" date="2013" name="Proc. Natl. Acad. Sci. U.S.A.">
        <title>Genome of an arbuscular mycorrhizal fungus provides insight into the oldest plant symbiosis.</title>
        <authorList>
            <person name="Tisserant E."/>
            <person name="Malbreil M."/>
            <person name="Kuo A."/>
            <person name="Kohler A."/>
            <person name="Symeonidi A."/>
            <person name="Balestrini R."/>
            <person name="Charron P."/>
            <person name="Duensing N."/>
            <person name="Frei Dit Frey N."/>
            <person name="Gianinazzi-Pearson V."/>
            <person name="Gilbert L.B."/>
            <person name="Handa Y."/>
            <person name="Herr J.R."/>
            <person name="Hijri M."/>
            <person name="Koul R."/>
            <person name="Kawaguchi M."/>
            <person name="Krajinski F."/>
            <person name="Lammers P.J."/>
            <person name="Masclaux F.G."/>
            <person name="Murat C."/>
            <person name="Morin E."/>
            <person name="Ndikumana S."/>
            <person name="Pagni M."/>
            <person name="Petitpierre D."/>
            <person name="Requena N."/>
            <person name="Rosikiewicz P."/>
            <person name="Riley R."/>
            <person name="Saito K."/>
            <person name="San Clemente H."/>
            <person name="Shapiro H."/>
            <person name="van Tuinen D."/>
            <person name="Becard G."/>
            <person name="Bonfante P."/>
            <person name="Paszkowski U."/>
            <person name="Shachar-Hill Y.Y."/>
            <person name="Tuskan G.A."/>
            <person name="Young P.W."/>
            <person name="Sanders I.R."/>
            <person name="Henrissat B."/>
            <person name="Rensing S.A."/>
            <person name="Grigoriev I.V."/>
            <person name="Corradi N."/>
            <person name="Roux C."/>
            <person name="Martin F."/>
        </authorList>
    </citation>
    <scope>NUCLEOTIDE SEQUENCE [LARGE SCALE GENOMIC DNA]</scope>
    <source>
        <strain evidence="1 2">DAOM 197198</strain>
    </source>
</reference>
<proteinExistence type="predicted"/>
<protein>
    <submittedName>
        <fullName evidence="1">Uncharacterized protein</fullName>
    </submittedName>
</protein>
<keyword evidence="2" id="KW-1185">Reference proteome</keyword>
<dbReference type="Proteomes" id="UP000018888">
    <property type="component" value="Unassembled WGS sequence"/>
</dbReference>
<name>A0A2P4Q6U6_RHIID</name>
<dbReference type="AlphaFoldDB" id="A0A2P4Q6U6"/>
<gene>
    <name evidence="1" type="ORF">GLOIN_2v1587194</name>
</gene>
<reference evidence="1 2" key="2">
    <citation type="journal article" date="2018" name="New Phytol.">
        <title>High intraspecific genome diversity in the model arbuscular mycorrhizal symbiont Rhizophagus irregularis.</title>
        <authorList>
            <person name="Chen E.C.H."/>
            <person name="Morin E."/>
            <person name="Beaudet D."/>
            <person name="Noel J."/>
            <person name="Yildirir G."/>
            <person name="Ndikumana S."/>
            <person name="Charron P."/>
            <person name="St-Onge C."/>
            <person name="Giorgi J."/>
            <person name="Kruger M."/>
            <person name="Marton T."/>
            <person name="Ropars J."/>
            <person name="Grigoriev I.V."/>
            <person name="Hainaut M."/>
            <person name="Henrissat B."/>
            <person name="Roux C."/>
            <person name="Martin F."/>
            <person name="Corradi N."/>
        </authorList>
    </citation>
    <scope>NUCLEOTIDE SEQUENCE [LARGE SCALE GENOMIC DNA]</scope>
    <source>
        <strain evidence="1 2">DAOM 197198</strain>
    </source>
</reference>
<evidence type="ECO:0000313" key="2">
    <source>
        <dbReference type="Proteomes" id="UP000018888"/>
    </source>
</evidence>
<organism evidence="1 2">
    <name type="scientific">Rhizophagus irregularis (strain DAOM 181602 / DAOM 197198 / MUCL 43194)</name>
    <name type="common">Arbuscular mycorrhizal fungus</name>
    <name type="synonym">Glomus intraradices</name>
    <dbReference type="NCBI Taxonomy" id="747089"/>
    <lineage>
        <taxon>Eukaryota</taxon>
        <taxon>Fungi</taxon>
        <taxon>Fungi incertae sedis</taxon>
        <taxon>Mucoromycota</taxon>
        <taxon>Glomeromycotina</taxon>
        <taxon>Glomeromycetes</taxon>
        <taxon>Glomerales</taxon>
        <taxon>Glomeraceae</taxon>
        <taxon>Rhizophagus</taxon>
    </lineage>
</organism>
<sequence length="88" mass="9933">MLSLSPVHSISNYSSHIVKLINPWKRTFGQSSSISSNTIVLMINVKLPTLHYLITYEDGFDNFVSSCCCCATQESERWCSFLTDCVSF</sequence>
<accession>A0A2P4Q6U6</accession>
<evidence type="ECO:0000313" key="1">
    <source>
        <dbReference type="EMBL" id="POG73359.1"/>
    </source>
</evidence>
<comment type="caution">
    <text evidence="1">The sequence shown here is derived from an EMBL/GenBank/DDBJ whole genome shotgun (WGS) entry which is preliminary data.</text>
</comment>
<dbReference type="EMBL" id="AUPC02000084">
    <property type="protein sequence ID" value="POG73359.1"/>
    <property type="molecule type" value="Genomic_DNA"/>
</dbReference>